<gene>
    <name evidence="14" type="ORF">CYMTET_18873</name>
</gene>
<dbReference type="Pfam" id="PF00560">
    <property type="entry name" value="LRR_1"/>
    <property type="match status" value="2"/>
</dbReference>
<keyword evidence="9" id="KW-0675">Receptor</keyword>
<feature type="region of interest" description="Disordered" evidence="11">
    <location>
        <begin position="531"/>
        <end position="551"/>
    </location>
</feature>
<feature type="region of interest" description="Disordered" evidence="11">
    <location>
        <begin position="422"/>
        <end position="446"/>
    </location>
</feature>
<evidence type="ECO:0000256" key="5">
    <source>
        <dbReference type="ARBA" id="ARBA00022729"/>
    </source>
</evidence>
<feature type="transmembrane region" description="Helical" evidence="12">
    <location>
        <begin position="1618"/>
        <end position="1638"/>
    </location>
</feature>
<feature type="region of interest" description="Disordered" evidence="11">
    <location>
        <begin position="1794"/>
        <end position="1841"/>
    </location>
</feature>
<protein>
    <submittedName>
        <fullName evidence="14">Uncharacterized protein</fullName>
    </submittedName>
</protein>
<dbReference type="SMART" id="SM01411">
    <property type="entry name" value="Ephrin_rec_like"/>
    <property type="match status" value="2"/>
</dbReference>
<evidence type="ECO:0000256" key="1">
    <source>
        <dbReference type="ARBA" id="ARBA00004167"/>
    </source>
</evidence>
<name>A0AAE0G8I0_9CHLO</name>
<dbReference type="Proteomes" id="UP001190700">
    <property type="component" value="Unassembled WGS sequence"/>
</dbReference>
<evidence type="ECO:0000313" key="14">
    <source>
        <dbReference type="EMBL" id="KAK3272841.1"/>
    </source>
</evidence>
<evidence type="ECO:0000256" key="8">
    <source>
        <dbReference type="ARBA" id="ARBA00023136"/>
    </source>
</evidence>
<dbReference type="GO" id="GO:0016020">
    <property type="term" value="C:membrane"/>
    <property type="evidence" value="ECO:0007669"/>
    <property type="project" value="UniProtKB-SubCell"/>
</dbReference>
<dbReference type="PANTHER" id="PTHR27000">
    <property type="entry name" value="LEUCINE-RICH REPEAT RECEPTOR-LIKE PROTEIN KINASE FAMILY PROTEIN-RELATED"/>
    <property type="match status" value="1"/>
</dbReference>
<feature type="transmembrane region" description="Helical" evidence="12">
    <location>
        <begin position="1659"/>
        <end position="1681"/>
    </location>
</feature>
<evidence type="ECO:0000256" key="11">
    <source>
        <dbReference type="SAM" id="MobiDB-lite"/>
    </source>
</evidence>
<evidence type="ECO:0000256" key="10">
    <source>
        <dbReference type="ARBA" id="ARBA00023180"/>
    </source>
</evidence>
<dbReference type="InterPro" id="IPR001611">
    <property type="entry name" value="Leu-rich_rpt"/>
</dbReference>
<reference evidence="14 15" key="1">
    <citation type="journal article" date="2015" name="Genome Biol. Evol.">
        <title>Comparative Genomics of a Bacterivorous Green Alga Reveals Evolutionary Causalities and Consequences of Phago-Mixotrophic Mode of Nutrition.</title>
        <authorList>
            <person name="Burns J.A."/>
            <person name="Paasch A."/>
            <person name="Narechania A."/>
            <person name="Kim E."/>
        </authorList>
    </citation>
    <scope>NUCLEOTIDE SEQUENCE [LARGE SCALE GENOMIC DNA]</scope>
    <source>
        <strain evidence="14 15">PLY_AMNH</strain>
    </source>
</reference>
<dbReference type="GO" id="GO:0005930">
    <property type="term" value="C:axoneme"/>
    <property type="evidence" value="ECO:0007669"/>
    <property type="project" value="UniProtKB-SubCell"/>
</dbReference>
<keyword evidence="5 13" id="KW-0732">Signal</keyword>
<keyword evidence="6" id="KW-0677">Repeat</keyword>
<keyword evidence="3" id="KW-0433">Leucine-rich repeat</keyword>
<comment type="subcellular location">
    <subcellularLocation>
        <location evidence="2">Cytoplasm</location>
        <location evidence="2">Cytoskeleton</location>
        <location evidence="2">Cilium axoneme</location>
    </subcellularLocation>
    <subcellularLocation>
        <location evidence="1">Membrane</location>
        <topology evidence="1">Single-pass membrane protein</topology>
    </subcellularLocation>
</comment>
<accession>A0AAE0G8I0</accession>
<evidence type="ECO:0000256" key="4">
    <source>
        <dbReference type="ARBA" id="ARBA00022692"/>
    </source>
</evidence>
<feature type="signal peptide" evidence="13">
    <location>
        <begin position="1"/>
        <end position="23"/>
    </location>
</feature>
<dbReference type="PANTHER" id="PTHR27000:SF775">
    <property type="entry name" value="PLANT INTRACELLULAR RAS-GROUP-RELATED LRR PROTEIN 3"/>
    <property type="match status" value="1"/>
</dbReference>
<evidence type="ECO:0000256" key="9">
    <source>
        <dbReference type="ARBA" id="ARBA00023170"/>
    </source>
</evidence>
<evidence type="ECO:0000256" key="7">
    <source>
        <dbReference type="ARBA" id="ARBA00022989"/>
    </source>
</evidence>
<keyword evidence="7 12" id="KW-1133">Transmembrane helix</keyword>
<feature type="chain" id="PRO_5042176571" evidence="13">
    <location>
        <begin position="24"/>
        <end position="1963"/>
    </location>
</feature>
<feature type="transmembrane region" description="Helical" evidence="12">
    <location>
        <begin position="1714"/>
        <end position="1735"/>
    </location>
</feature>
<dbReference type="SUPFAM" id="SSF52058">
    <property type="entry name" value="L domain-like"/>
    <property type="match status" value="2"/>
</dbReference>
<dbReference type="PROSITE" id="PS51257">
    <property type="entry name" value="PROKAR_LIPOPROTEIN"/>
    <property type="match status" value="1"/>
</dbReference>
<dbReference type="EMBL" id="LGRX02008765">
    <property type="protein sequence ID" value="KAK3272841.1"/>
    <property type="molecule type" value="Genomic_DNA"/>
</dbReference>
<sequence length="1963" mass="210875">MVSRSAMMLDFVMLLLLMSSCAPEPFEENEDYLDCLDRARARDDQDISLARCQLLSLAESSLSGTLPTELGEITTLTKLVLNGNSLTRNLPTELGQLTQLQHAFLYTNQISGLTPTELGQLTDIRSFFVSINSLSGQLPTELGQLTRIEDFGFHVNQFEGTLPTELGKMTSITHNWMVNENCLSGAIPTEVGMLTRATLVSLSTNNLQSVPSELGNLQSVTHLDLSYNYNAMQGKIPSNLGLLNQLTLLDLNSNSFSGSIPSELGQLNLLHFLYMHICELSGAVPTELGKLTAMKHLDYYNNYQLGQADSLFSLLPTELGMLSRVTQLKTETSGTNEEMSFRIPSQINGMSDLQSLNISGCRISGTLPAELGELTNLTSIDVQQNSLYGSLPPELDNLHSLTNLALSYNENLCGAIPERTSNAVSSTKGTSLGEDCPTASPSASPTPIRPLNPSHLLPLCDAYLPPVCITNQSTIGVPHLNPFHASDNRAYCPPQHDSHPLAYDASYVQLPHNSRANGVGGMGVGMGLRRSDATLRPPPPTPAAAPPQPPLPCPPPFPPCPPPPGFAALPVTRDPEAPEATTVSFFFEGADAVSFRCQLDEGALADCTSPYEVAWLAPGNHTFAVHAVLDSGEELEKEVVWEVAPRLRFVQELLQSEVIMPNTRTELLQLQSSEEGALVTSSDYRIEYVEVRLASDWPVGSSAPPPDLDDSSGAVALMAFGSKADSHAVQLLLDASAVNASTVGNYTVRVAVRDRQTECTSRVSAWAAVTVRYQSSLLLMPSDGDVVARSGSHVDVVVAGQEPLASAPWVIFIGTGASWTGTCASSTTFNITALDNQTWARVEPTSGTLGSVGEQAKLTVVFSELLNPTASNLVASFRIYNSEDGSEHQLRILLTIVPSAISNSSTVRPAERDSDTGALQTGGNAEWIVAPFDGFGNALTESDDSFMVDVFRVETVPAALKELDGQPDARFDAGTGLYSSGVGDMTPYGAYIIYVRYVDRDRTQEALTEAPAANWTDPQGCQLQGSPLEFYFEPVECNAEVHQSADSDGLECQCDVGYYNNASAGERLSCQPCGYGRFGAPGAITGAGQDEACSLCQYEGSTDGLTTLRADATSLEECVCQAGFHHSPGNLRNCTACAPGSFQDVANASDCALCAIGTRSDAEGRAEPCSASCASALEVAPVEGLAECLPCAPDTHATYMCRYNGTWLADTDAAVCNGLSPSTTRAACVCNPNFYQTIPDDLDTLINQTCAPCSAGATCLFSVMRGNAGYWRRSTAESQFYACTSSEVCLGELAEENFNAEALLEAYLATGHADALGRTSEAAQVVLCADGHEAVLCGACKSRWILRKDATCEECGDTEAERTFGHIMTLALLALAALAAVAWLQRPFYADVEVHYKEMSVTKVKAAAARLVDRGKTAARAGRRAVEVRWASLRCDVLTATSDSREVGLASIKDARKAMREDRLSLFSDVDDQREEDTDGRATESTAQAGLVGAVRPSTGALDKRAGLKMFKEQGKVYGNFGGKASMPGQAGAGAAGTKAGVRDQQRDSEFFQAVKQMAAVLLSFSQIMASFHGSFGIQWPAGFAGLLLQLSACNFAFPSLPGLPSSRCTLNSVDWLWAHALCVAFPVAAVLFMWGVASASYRLQWRRRHLVEYKQYRFFIVRTMLFILYLSYISISVRMLSFFNCTELYGEYFLSAELHVQCWVGGHRRLVPLALVGVCLYPLGLPAVFLYFLWRYRVPALAAMKWRACLLQAAAERLASDASRDCLGDALVDLETFPLEELRALSAKAAEVDGQGPQAGAGGAEQKAGESGASLASLAENQEDHDEAGSEIGSEEEAEQAAAEREALIKHLVQWIGLTRRGKQYTARVFWDTTEHENPTKTLQGRWALQEASAILRVGFIFKAYHVQGAPFRCKAGLLVTLDDAEHGLAGWAVGMLEGVGDVLVPDWWGGVLGLGVLGGVG</sequence>
<dbReference type="InterPro" id="IPR032675">
    <property type="entry name" value="LRR_dom_sf"/>
</dbReference>
<evidence type="ECO:0000256" key="2">
    <source>
        <dbReference type="ARBA" id="ARBA00004430"/>
    </source>
</evidence>
<proteinExistence type="predicted"/>
<evidence type="ECO:0000313" key="15">
    <source>
        <dbReference type="Proteomes" id="UP001190700"/>
    </source>
</evidence>
<keyword evidence="8 12" id="KW-0472">Membrane</keyword>
<feature type="compositionally biased region" description="Low complexity" evidence="11">
    <location>
        <begin position="437"/>
        <end position="446"/>
    </location>
</feature>
<feature type="compositionally biased region" description="Pro residues" evidence="11">
    <location>
        <begin position="536"/>
        <end position="551"/>
    </location>
</feature>
<dbReference type="Gene3D" id="3.80.10.10">
    <property type="entry name" value="Ribonuclease Inhibitor"/>
    <property type="match status" value="3"/>
</dbReference>
<keyword evidence="4 12" id="KW-0812">Transmembrane</keyword>
<evidence type="ECO:0000256" key="3">
    <source>
        <dbReference type="ARBA" id="ARBA00022614"/>
    </source>
</evidence>
<organism evidence="14 15">
    <name type="scientific">Cymbomonas tetramitiformis</name>
    <dbReference type="NCBI Taxonomy" id="36881"/>
    <lineage>
        <taxon>Eukaryota</taxon>
        <taxon>Viridiplantae</taxon>
        <taxon>Chlorophyta</taxon>
        <taxon>Pyramimonadophyceae</taxon>
        <taxon>Pyramimonadales</taxon>
        <taxon>Pyramimonadaceae</taxon>
        <taxon>Cymbomonas</taxon>
    </lineage>
</organism>
<dbReference type="FunFam" id="3.80.10.10:FF:000041">
    <property type="entry name" value="LRR receptor-like serine/threonine-protein kinase ERECTA"/>
    <property type="match status" value="2"/>
</dbReference>
<comment type="caution">
    <text evidence="14">The sequence shown here is derived from an EMBL/GenBank/DDBJ whole genome shotgun (WGS) entry which is preliminary data.</text>
</comment>
<keyword evidence="15" id="KW-1185">Reference proteome</keyword>
<feature type="compositionally biased region" description="Low complexity" evidence="11">
    <location>
        <begin position="1805"/>
        <end position="1821"/>
    </location>
</feature>
<keyword evidence="10" id="KW-0325">Glycoprotein</keyword>
<evidence type="ECO:0000256" key="12">
    <source>
        <dbReference type="SAM" id="Phobius"/>
    </source>
</evidence>
<evidence type="ECO:0000256" key="13">
    <source>
        <dbReference type="SAM" id="SignalP"/>
    </source>
</evidence>
<evidence type="ECO:0000256" key="6">
    <source>
        <dbReference type="ARBA" id="ARBA00022737"/>
    </source>
</evidence>